<evidence type="ECO:0000256" key="1">
    <source>
        <dbReference type="SAM" id="SignalP"/>
    </source>
</evidence>
<reference evidence="2 3" key="1">
    <citation type="submission" date="2020-04" db="EMBL/GenBank/DDBJ databases">
        <title>Molecular characterization of pseudomonads from Agaricus bisporus reveal novel blotch 2 pathogens in Western Europe.</title>
        <authorList>
            <person name="Taparia T."/>
            <person name="Krijger M."/>
            <person name="Haynes E."/>
            <person name="Elpinstone J.G."/>
            <person name="Noble R."/>
            <person name="Van Der Wolf J."/>
        </authorList>
    </citation>
    <scope>NUCLEOTIDE SEQUENCE [LARGE SCALE GENOMIC DNA]</scope>
    <source>
        <strain evidence="2 3">G9001</strain>
    </source>
</reference>
<proteinExistence type="predicted"/>
<dbReference type="EMBL" id="JACAQA010000009">
    <property type="protein sequence ID" value="NWB86132.1"/>
    <property type="molecule type" value="Genomic_DNA"/>
</dbReference>
<evidence type="ECO:0000313" key="3">
    <source>
        <dbReference type="Proteomes" id="UP000522864"/>
    </source>
</evidence>
<name>A0A7Y8BSX8_9PSED</name>
<dbReference type="Proteomes" id="UP000522864">
    <property type="component" value="Unassembled WGS sequence"/>
</dbReference>
<sequence>MAACTKAIWIGCLGALALGASADQSITVEQRFHGFVIADFARATAAMEAQQQACLNTEKVLPANLLSPAGLDDEEKKIALLYFRSLASWECEKHATLELLAATQMARETGLPDFSATDDPQNLAATVQLMGYDTMLRYKARYQTLPESKRRQLDDLEILRHPFKLLESASANGLPAPSP</sequence>
<evidence type="ECO:0000313" key="2">
    <source>
        <dbReference type="EMBL" id="NWB86132.1"/>
    </source>
</evidence>
<organism evidence="2 3">
    <name type="scientific">Pseudomonas gingeri</name>
    <dbReference type="NCBI Taxonomy" id="117681"/>
    <lineage>
        <taxon>Bacteria</taxon>
        <taxon>Pseudomonadati</taxon>
        <taxon>Pseudomonadota</taxon>
        <taxon>Gammaproteobacteria</taxon>
        <taxon>Pseudomonadales</taxon>
        <taxon>Pseudomonadaceae</taxon>
        <taxon>Pseudomonas</taxon>
    </lineage>
</organism>
<feature type="signal peptide" evidence="1">
    <location>
        <begin position="1"/>
        <end position="22"/>
    </location>
</feature>
<comment type="caution">
    <text evidence="2">The sequence shown here is derived from an EMBL/GenBank/DDBJ whole genome shotgun (WGS) entry which is preliminary data.</text>
</comment>
<protein>
    <submittedName>
        <fullName evidence="2">Uncharacterized protein</fullName>
    </submittedName>
</protein>
<dbReference type="RefSeq" id="WP_103497974.1">
    <property type="nucleotide sequence ID" value="NZ_JACAQA010000009.1"/>
</dbReference>
<gene>
    <name evidence="2" type="ORF">HX830_14730</name>
</gene>
<dbReference type="AlphaFoldDB" id="A0A7Y8BSX8"/>
<keyword evidence="1" id="KW-0732">Signal</keyword>
<accession>A0A7Y8BSX8</accession>
<feature type="chain" id="PRO_5031085839" evidence="1">
    <location>
        <begin position="23"/>
        <end position="179"/>
    </location>
</feature>